<dbReference type="EMBL" id="MU853420">
    <property type="protein sequence ID" value="KAK4132079.1"/>
    <property type="molecule type" value="Genomic_DNA"/>
</dbReference>
<accession>A0AAN6UG02</accession>
<organism evidence="1 2">
    <name type="scientific">Trichocladium antarcticum</name>
    <dbReference type="NCBI Taxonomy" id="1450529"/>
    <lineage>
        <taxon>Eukaryota</taxon>
        <taxon>Fungi</taxon>
        <taxon>Dikarya</taxon>
        <taxon>Ascomycota</taxon>
        <taxon>Pezizomycotina</taxon>
        <taxon>Sordariomycetes</taxon>
        <taxon>Sordariomycetidae</taxon>
        <taxon>Sordariales</taxon>
        <taxon>Chaetomiaceae</taxon>
        <taxon>Trichocladium</taxon>
    </lineage>
</organism>
<evidence type="ECO:0000313" key="1">
    <source>
        <dbReference type="EMBL" id="KAK4132079.1"/>
    </source>
</evidence>
<protein>
    <submittedName>
        <fullName evidence="1">Uncharacterized protein</fullName>
    </submittedName>
</protein>
<dbReference type="AlphaFoldDB" id="A0AAN6UG02"/>
<proteinExistence type="predicted"/>
<gene>
    <name evidence="1" type="ORF">BT67DRAFT_444196</name>
</gene>
<name>A0AAN6UG02_9PEZI</name>
<evidence type="ECO:0000313" key="2">
    <source>
        <dbReference type="Proteomes" id="UP001304895"/>
    </source>
</evidence>
<feature type="non-terminal residue" evidence="1">
    <location>
        <position position="1"/>
    </location>
</feature>
<keyword evidence="2" id="KW-1185">Reference proteome</keyword>
<dbReference type="Proteomes" id="UP001304895">
    <property type="component" value="Unassembled WGS sequence"/>
</dbReference>
<sequence length="70" mass="7279">GRYAPSYAPTAHSCALATNPAGTYNPPCPTLRFGALGFGARGFGARRFGARGFSALAFKVKLSRLATDSL</sequence>
<comment type="caution">
    <text evidence="1">The sequence shown here is derived from an EMBL/GenBank/DDBJ whole genome shotgun (WGS) entry which is preliminary data.</text>
</comment>
<reference evidence="1" key="2">
    <citation type="submission" date="2023-05" db="EMBL/GenBank/DDBJ databases">
        <authorList>
            <consortium name="Lawrence Berkeley National Laboratory"/>
            <person name="Steindorff A."/>
            <person name="Hensen N."/>
            <person name="Bonometti L."/>
            <person name="Westerberg I."/>
            <person name="Brannstrom I.O."/>
            <person name="Guillou S."/>
            <person name="Cros-Aarteil S."/>
            <person name="Calhoun S."/>
            <person name="Haridas S."/>
            <person name="Kuo A."/>
            <person name="Mondo S."/>
            <person name="Pangilinan J."/>
            <person name="Riley R."/>
            <person name="Labutti K."/>
            <person name="Andreopoulos B."/>
            <person name="Lipzen A."/>
            <person name="Chen C."/>
            <person name="Yanf M."/>
            <person name="Daum C."/>
            <person name="Ng V."/>
            <person name="Clum A."/>
            <person name="Ohm R."/>
            <person name="Martin F."/>
            <person name="Silar P."/>
            <person name="Natvig D."/>
            <person name="Lalanne C."/>
            <person name="Gautier V."/>
            <person name="Ament-Velasquez S.L."/>
            <person name="Kruys A."/>
            <person name="Hutchinson M.I."/>
            <person name="Powell A.J."/>
            <person name="Barry K."/>
            <person name="Miller A.N."/>
            <person name="Grigoriev I.V."/>
            <person name="Debuchy R."/>
            <person name="Gladieux P."/>
            <person name="Thoren M.H."/>
            <person name="Johannesson H."/>
        </authorList>
    </citation>
    <scope>NUCLEOTIDE SEQUENCE</scope>
    <source>
        <strain evidence="1">CBS 123565</strain>
    </source>
</reference>
<reference evidence="1" key="1">
    <citation type="journal article" date="2023" name="Mol. Phylogenet. Evol.">
        <title>Genome-scale phylogeny and comparative genomics of the fungal order Sordariales.</title>
        <authorList>
            <person name="Hensen N."/>
            <person name="Bonometti L."/>
            <person name="Westerberg I."/>
            <person name="Brannstrom I.O."/>
            <person name="Guillou S."/>
            <person name="Cros-Aarteil S."/>
            <person name="Calhoun S."/>
            <person name="Haridas S."/>
            <person name="Kuo A."/>
            <person name="Mondo S."/>
            <person name="Pangilinan J."/>
            <person name="Riley R."/>
            <person name="LaButti K."/>
            <person name="Andreopoulos B."/>
            <person name="Lipzen A."/>
            <person name="Chen C."/>
            <person name="Yan M."/>
            <person name="Daum C."/>
            <person name="Ng V."/>
            <person name="Clum A."/>
            <person name="Steindorff A."/>
            <person name="Ohm R.A."/>
            <person name="Martin F."/>
            <person name="Silar P."/>
            <person name="Natvig D.O."/>
            <person name="Lalanne C."/>
            <person name="Gautier V."/>
            <person name="Ament-Velasquez S.L."/>
            <person name="Kruys A."/>
            <person name="Hutchinson M.I."/>
            <person name="Powell A.J."/>
            <person name="Barry K."/>
            <person name="Miller A.N."/>
            <person name="Grigoriev I.V."/>
            <person name="Debuchy R."/>
            <person name="Gladieux P."/>
            <person name="Hiltunen Thoren M."/>
            <person name="Johannesson H."/>
        </authorList>
    </citation>
    <scope>NUCLEOTIDE SEQUENCE</scope>
    <source>
        <strain evidence="1">CBS 123565</strain>
    </source>
</reference>